<evidence type="ECO:0000259" key="2">
    <source>
        <dbReference type="Pfam" id="PF13439"/>
    </source>
</evidence>
<proteinExistence type="predicted"/>
<reference evidence="3 4" key="1">
    <citation type="journal article" date="2016" name="Nat. Commun.">
        <title>Thousands of microbial genomes shed light on interconnected biogeochemical processes in an aquifer system.</title>
        <authorList>
            <person name="Anantharaman K."/>
            <person name="Brown C.T."/>
            <person name="Hug L.A."/>
            <person name="Sharon I."/>
            <person name="Castelle C.J."/>
            <person name="Probst A.J."/>
            <person name="Thomas B.C."/>
            <person name="Singh A."/>
            <person name="Wilkins M.J."/>
            <person name="Karaoz U."/>
            <person name="Brodie E.L."/>
            <person name="Williams K.H."/>
            <person name="Hubbard S.S."/>
            <person name="Banfield J.F."/>
        </authorList>
    </citation>
    <scope>NUCLEOTIDE SEQUENCE [LARGE SCALE GENOMIC DNA]</scope>
</reference>
<dbReference type="PANTHER" id="PTHR45947">
    <property type="entry name" value="SULFOQUINOVOSYL TRANSFERASE SQD2"/>
    <property type="match status" value="1"/>
</dbReference>
<protein>
    <recommendedName>
        <fullName evidence="5">Glycosyltransferase subfamily 4-like N-terminal domain-containing protein</fullName>
    </recommendedName>
</protein>
<comment type="caution">
    <text evidence="3">The sequence shown here is derived from an EMBL/GenBank/DDBJ whole genome shotgun (WGS) entry which is preliminary data.</text>
</comment>
<dbReference type="AlphaFoldDB" id="A0A1G2L376"/>
<dbReference type="Gene3D" id="3.40.50.2000">
    <property type="entry name" value="Glycogen Phosphorylase B"/>
    <property type="match status" value="2"/>
</dbReference>
<dbReference type="PANTHER" id="PTHR45947:SF3">
    <property type="entry name" value="SULFOQUINOVOSYL TRANSFERASE SQD2"/>
    <property type="match status" value="1"/>
</dbReference>
<dbReference type="Proteomes" id="UP000177982">
    <property type="component" value="Unassembled WGS sequence"/>
</dbReference>
<evidence type="ECO:0008006" key="5">
    <source>
        <dbReference type="Google" id="ProtNLM"/>
    </source>
</evidence>
<sequence>MKIVYLNDDYPPRSSGGASRVVFLLAKKMKELGHEVLVVTTVRERKNEGEQNENGVCMFRIYSDYNERWRGWMSLYNPETVSKIAAIFYKIKPDVVHAHNVHFHLSYESLRKAKKAGARVFLTAHDVMSFTYTKFTPRERDCGRINYHVSFLQNLAIAQKRFNPFRNFVVRRYLGYCDKIFTVSDALQEALRQNGIKNTETVYNGLDATPASTPFLARGRNGGGEEKKIILLAGRVSHEKGAYILIGVLPEIQKAVSRASLRFVGVSEHERKKFADYAAQFGVEDSLDMTGWIDEAGMDAAYRESHVVVNPSLIFDSFPTTNLEAALNKKPVVATCFGGSKEFVIDGKTGYIVNPYRAEELTAKIIDVLKNPEKAKAFGEAAHERLKKEFSLEKQAKKLLEFYNRPVA</sequence>
<organism evidence="3 4">
    <name type="scientific">Candidatus Sungbacteria bacterium RIFCSPLOWO2_01_FULL_47_10</name>
    <dbReference type="NCBI Taxonomy" id="1802276"/>
    <lineage>
        <taxon>Bacteria</taxon>
        <taxon>Candidatus Sungiibacteriota</taxon>
    </lineage>
</organism>
<dbReference type="EMBL" id="MHQO01000058">
    <property type="protein sequence ID" value="OHA05192.1"/>
    <property type="molecule type" value="Genomic_DNA"/>
</dbReference>
<gene>
    <name evidence="3" type="ORF">A2934_02755</name>
</gene>
<dbReference type="InterPro" id="IPR028098">
    <property type="entry name" value="Glyco_trans_4-like_N"/>
</dbReference>
<evidence type="ECO:0000313" key="4">
    <source>
        <dbReference type="Proteomes" id="UP000177982"/>
    </source>
</evidence>
<feature type="domain" description="Glycosyltransferase subfamily 4-like N-terminal" evidence="2">
    <location>
        <begin position="16"/>
        <end position="208"/>
    </location>
</feature>
<evidence type="ECO:0000313" key="3">
    <source>
        <dbReference type="EMBL" id="OHA05192.1"/>
    </source>
</evidence>
<dbReference type="GO" id="GO:0016757">
    <property type="term" value="F:glycosyltransferase activity"/>
    <property type="evidence" value="ECO:0007669"/>
    <property type="project" value="InterPro"/>
</dbReference>
<dbReference type="CDD" id="cd03801">
    <property type="entry name" value="GT4_PimA-like"/>
    <property type="match status" value="1"/>
</dbReference>
<dbReference type="SUPFAM" id="SSF53756">
    <property type="entry name" value="UDP-Glycosyltransferase/glycogen phosphorylase"/>
    <property type="match status" value="1"/>
</dbReference>
<dbReference type="InterPro" id="IPR001296">
    <property type="entry name" value="Glyco_trans_1"/>
</dbReference>
<evidence type="ECO:0000259" key="1">
    <source>
        <dbReference type="Pfam" id="PF00534"/>
    </source>
</evidence>
<accession>A0A1G2L376</accession>
<feature type="domain" description="Glycosyl transferase family 1" evidence="1">
    <location>
        <begin position="222"/>
        <end position="384"/>
    </location>
</feature>
<dbReference type="Pfam" id="PF00534">
    <property type="entry name" value="Glycos_transf_1"/>
    <property type="match status" value="1"/>
</dbReference>
<name>A0A1G2L376_9BACT</name>
<dbReference type="Pfam" id="PF13439">
    <property type="entry name" value="Glyco_transf_4"/>
    <property type="match status" value="1"/>
</dbReference>
<dbReference type="InterPro" id="IPR050194">
    <property type="entry name" value="Glycosyltransferase_grp1"/>
</dbReference>